<reference evidence="3" key="1">
    <citation type="journal article" date="2020" name="Nature">
        <title>Giant virus diversity and host interactions through global metagenomics.</title>
        <authorList>
            <person name="Schulz F."/>
            <person name="Roux S."/>
            <person name="Paez-Espino D."/>
            <person name="Jungbluth S."/>
            <person name="Walsh D.A."/>
            <person name="Denef V.J."/>
            <person name="McMahon K.D."/>
            <person name="Konstantinidis K.T."/>
            <person name="Eloe-Fadrosh E.A."/>
            <person name="Kyrpides N.C."/>
            <person name="Woyke T."/>
        </authorList>
    </citation>
    <scope>NUCLEOTIDE SEQUENCE</scope>
    <source>
        <strain evidence="3">GVMAG-M-3300009155-2</strain>
    </source>
</reference>
<dbReference type="EMBL" id="MN738915">
    <property type="protein sequence ID" value="QHT31081.1"/>
    <property type="molecule type" value="Genomic_DNA"/>
</dbReference>
<evidence type="ECO:0000256" key="1">
    <source>
        <dbReference type="SAM" id="MobiDB-lite"/>
    </source>
</evidence>
<protein>
    <submittedName>
        <fullName evidence="3">Uncharacterized protein</fullName>
    </submittedName>
</protein>
<evidence type="ECO:0000313" key="3">
    <source>
        <dbReference type="EMBL" id="QHT31081.1"/>
    </source>
</evidence>
<feature type="compositionally biased region" description="Low complexity" evidence="1">
    <location>
        <begin position="117"/>
        <end position="127"/>
    </location>
</feature>
<feature type="compositionally biased region" description="Polar residues" evidence="1">
    <location>
        <begin position="101"/>
        <end position="116"/>
    </location>
</feature>
<sequence>MLTLVNILILFFLLLICYQIFLAYFNNNFLEGLTTQDTKGNTEYKPYDTNNPDKVYALAQQNAGNIIALNKEVQDMSSNIVNLQSQVNGIVQAQQQYAQQVTPSSPPQISGAVQTDSSTSTATTTSS</sequence>
<accession>A0A6C0EQY0</accession>
<keyword evidence="2" id="KW-0472">Membrane</keyword>
<name>A0A6C0EQY0_9ZZZZ</name>
<keyword evidence="2" id="KW-1133">Transmembrane helix</keyword>
<keyword evidence="2" id="KW-0812">Transmembrane</keyword>
<organism evidence="3">
    <name type="scientific">viral metagenome</name>
    <dbReference type="NCBI Taxonomy" id="1070528"/>
    <lineage>
        <taxon>unclassified sequences</taxon>
        <taxon>metagenomes</taxon>
        <taxon>organismal metagenomes</taxon>
    </lineage>
</organism>
<proteinExistence type="predicted"/>
<feature type="transmembrane region" description="Helical" evidence="2">
    <location>
        <begin position="6"/>
        <end position="25"/>
    </location>
</feature>
<dbReference type="AlphaFoldDB" id="A0A6C0EQY0"/>
<feature type="region of interest" description="Disordered" evidence="1">
    <location>
        <begin position="101"/>
        <end position="127"/>
    </location>
</feature>
<evidence type="ECO:0000256" key="2">
    <source>
        <dbReference type="SAM" id="Phobius"/>
    </source>
</evidence>